<sequence length="134" mass="15212">MEKRRVAIFRFTSIPTYLSFPPHLPPPHIPLEMFPDFRPEQAFLRSIKPFLNPRGPNEPSAKADANPFKAVDWHDETLEINWKGLSVLTLKYQVIQPYVVGIATYFAGLLIASFRASLNSLFVDASRSVAKALR</sequence>
<name>A0A0F7SEF1_PHARH</name>
<protein>
    <submittedName>
        <fullName evidence="2">Uncharacterized protein</fullName>
    </submittedName>
</protein>
<accession>A0A0F7SEF1</accession>
<keyword evidence="1" id="KW-0812">Transmembrane</keyword>
<keyword evidence="1" id="KW-0472">Membrane</keyword>
<organism evidence="2">
    <name type="scientific">Phaffia rhodozyma</name>
    <name type="common">Yeast</name>
    <name type="synonym">Xanthophyllomyces dendrorhous</name>
    <dbReference type="NCBI Taxonomy" id="264483"/>
    <lineage>
        <taxon>Eukaryota</taxon>
        <taxon>Fungi</taxon>
        <taxon>Dikarya</taxon>
        <taxon>Basidiomycota</taxon>
        <taxon>Agaricomycotina</taxon>
        <taxon>Tremellomycetes</taxon>
        <taxon>Cystofilobasidiales</taxon>
        <taxon>Mrakiaceae</taxon>
        <taxon>Phaffia</taxon>
    </lineage>
</organism>
<evidence type="ECO:0000313" key="2">
    <source>
        <dbReference type="EMBL" id="CDZ96160.1"/>
    </source>
</evidence>
<proteinExistence type="predicted"/>
<reference evidence="2" key="1">
    <citation type="submission" date="2014-08" db="EMBL/GenBank/DDBJ databases">
        <authorList>
            <person name="Sharma Rahul"/>
            <person name="Thines Marco"/>
        </authorList>
    </citation>
    <scope>NUCLEOTIDE SEQUENCE</scope>
</reference>
<keyword evidence="1" id="KW-1133">Transmembrane helix</keyword>
<dbReference type="EMBL" id="LN483116">
    <property type="protein sequence ID" value="CDZ96160.1"/>
    <property type="molecule type" value="Genomic_DNA"/>
</dbReference>
<dbReference type="AlphaFoldDB" id="A0A0F7SEF1"/>
<evidence type="ECO:0000256" key="1">
    <source>
        <dbReference type="SAM" id="Phobius"/>
    </source>
</evidence>
<feature type="transmembrane region" description="Helical" evidence="1">
    <location>
        <begin position="98"/>
        <end position="118"/>
    </location>
</feature>